<keyword evidence="4" id="KW-1185">Reference proteome</keyword>
<dbReference type="AlphaFoldDB" id="A0A2C5Y7Y1"/>
<accession>A0A2C5Y7Y1</accession>
<reference evidence="3 4" key="1">
    <citation type="submission" date="2017-06" db="EMBL/GenBank/DDBJ databases">
        <title>Ant-infecting Ophiocordyceps genomes reveal a high diversity of potential behavioral manipulation genes and a possible major role for enterotoxins.</title>
        <authorList>
            <person name="De Bekker C."/>
            <person name="Evans H.C."/>
            <person name="Brachmann A."/>
            <person name="Hughes D.P."/>
        </authorList>
    </citation>
    <scope>NUCLEOTIDE SEQUENCE [LARGE SCALE GENOMIC DNA]</scope>
    <source>
        <strain evidence="3 4">Map64</strain>
    </source>
</reference>
<feature type="chain" id="PRO_5013356123" evidence="2">
    <location>
        <begin position="20"/>
        <end position="135"/>
    </location>
</feature>
<sequence length="135" mass="14018">MALSRLSTLSALSLPSLSALSLPSRDALFSLHALDPSALSMPLLRDAGNKKPLLPTTTAQGPRAIRPCHAATAPHSTVAKANIVQLDKGRSDSIRQAHLALALCASASQHPTLPVQDCPGPRRSMASPMAASTRA</sequence>
<evidence type="ECO:0000313" key="3">
    <source>
        <dbReference type="EMBL" id="PHH63806.1"/>
    </source>
</evidence>
<evidence type="ECO:0000256" key="1">
    <source>
        <dbReference type="SAM" id="MobiDB-lite"/>
    </source>
</evidence>
<organism evidence="3 4">
    <name type="scientific">Ophiocordyceps australis</name>
    <dbReference type="NCBI Taxonomy" id="1399860"/>
    <lineage>
        <taxon>Eukaryota</taxon>
        <taxon>Fungi</taxon>
        <taxon>Dikarya</taxon>
        <taxon>Ascomycota</taxon>
        <taxon>Pezizomycotina</taxon>
        <taxon>Sordariomycetes</taxon>
        <taxon>Hypocreomycetidae</taxon>
        <taxon>Hypocreales</taxon>
        <taxon>Ophiocordycipitaceae</taxon>
        <taxon>Ophiocordyceps</taxon>
    </lineage>
</organism>
<evidence type="ECO:0000313" key="4">
    <source>
        <dbReference type="Proteomes" id="UP000226192"/>
    </source>
</evidence>
<dbReference type="EMBL" id="NJET01000042">
    <property type="protein sequence ID" value="PHH63806.1"/>
    <property type="molecule type" value="Genomic_DNA"/>
</dbReference>
<proteinExistence type="predicted"/>
<protein>
    <submittedName>
        <fullName evidence="3">Uncharacterized protein</fullName>
    </submittedName>
</protein>
<gene>
    <name evidence="3" type="ORF">CDD81_5463</name>
</gene>
<keyword evidence="2" id="KW-0732">Signal</keyword>
<name>A0A2C5Y7Y1_9HYPO</name>
<dbReference type="Proteomes" id="UP000226192">
    <property type="component" value="Unassembled WGS sequence"/>
</dbReference>
<evidence type="ECO:0000256" key="2">
    <source>
        <dbReference type="SAM" id="SignalP"/>
    </source>
</evidence>
<comment type="caution">
    <text evidence="3">The sequence shown here is derived from an EMBL/GenBank/DDBJ whole genome shotgun (WGS) entry which is preliminary data.</text>
</comment>
<feature type="region of interest" description="Disordered" evidence="1">
    <location>
        <begin position="114"/>
        <end position="135"/>
    </location>
</feature>
<feature type="signal peptide" evidence="2">
    <location>
        <begin position="1"/>
        <end position="19"/>
    </location>
</feature>